<dbReference type="Pfam" id="PF00122">
    <property type="entry name" value="E1-E2_ATPase"/>
    <property type="match status" value="1"/>
</dbReference>
<dbReference type="PROSITE" id="PS00154">
    <property type="entry name" value="ATPASE_E1_E2"/>
    <property type="match status" value="1"/>
</dbReference>
<dbReference type="Pfam" id="PF00690">
    <property type="entry name" value="Cation_ATPase_N"/>
    <property type="match status" value="1"/>
</dbReference>
<dbReference type="GO" id="GO:0046872">
    <property type="term" value="F:metal ion binding"/>
    <property type="evidence" value="ECO:0007669"/>
    <property type="project" value="UniProtKB-UniRule"/>
</dbReference>
<comment type="similarity">
    <text evidence="2 12">Belongs to the cation transport ATPase (P-type) (TC 3.A.3) family. Type V subfamily.</text>
</comment>
<dbReference type="SFLD" id="SFLDF00027">
    <property type="entry name" value="p-type_atpase"/>
    <property type="match status" value="1"/>
</dbReference>
<dbReference type="GO" id="GO:0006874">
    <property type="term" value="P:intracellular calcium ion homeostasis"/>
    <property type="evidence" value="ECO:0000318"/>
    <property type="project" value="GO_Central"/>
</dbReference>
<feature type="transmembrane region" description="Helical" evidence="12">
    <location>
        <begin position="202"/>
        <end position="219"/>
    </location>
</feature>
<dbReference type="GO" id="GO:0015662">
    <property type="term" value="F:P-type ion transporter activity"/>
    <property type="evidence" value="ECO:0007669"/>
    <property type="project" value="InterPro"/>
</dbReference>
<feature type="compositionally biased region" description="Basic and acidic residues" evidence="13">
    <location>
        <begin position="1165"/>
        <end position="1174"/>
    </location>
</feature>
<reference evidence="17" key="3">
    <citation type="submission" date="2025-09" db="UniProtKB">
        <authorList>
            <consortium name="Ensembl"/>
        </authorList>
    </citation>
    <scope>IDENTIFICATION</scope>
</reference>
<dbReference type="FunFam" id="3.40.50.1000:FF:000075">
    <property type="entry name" value="Cation-transporting ATPase"/>
    <property type="match status" value="1"/>
</dbReference>
<feature type="domain" description="P5B-type ATPase N-terminal" evidence="16">
    <location>
        <begin position="19"/>
        <end position="141"/>
    </location>
</feature>
<keyword evidence="3 12" id="KW-0812">Transmembrane</keyword>
<dbReference type="InterPro" id="IPR044492">
    <property type="entry name" value="P_typ_ATPase_HD_dom"/>
</dbReference>
<dbReference type="InterPro" id="IPR047821">
    <property type="entry name" value="P5B-type_ATPase"/>
</dbReference>
<evidence type="ECO:0000256" key="13">
    <source>
        <dbReference type="SAM" id="MobiDB-lite"/>
    </source>
</evidence>
<dbReference type="SUPFAM" id="SSF81665">
    <property type="entry name" value="Calcium ATPase, transmembrane domain M"/>
    <property type="match status" value="1"/>
</dbReference>
<dbReference type="InterPro" id="IPR006544">
    <property type="entry name" value="P-type_TPase_V"/>
</dbReference>
<proteinExistence type="inferred from homology"/>
<dbReference type="HOGENOM" id="CLU_001828_0_0_1"/>
<dbReference type="EC" id="7.2.2.-" evidence="12"/>
<evidence type="ECO:0000256" key="6">
    <source>
        <dbReference type="ARBA" id="ARBA00022840"/>
    </source>
</evidence>
<evidence type="ECO:0000256" key="10">
    <source>
        <dbReference type="ARBA" id="ARBA00023136"/>
    </source>
</evidence>
<evidence type="ECO:0000256" key="1">
    <source>
        <dbReference type="ARBA" id="ARBA00004141"/>
    </source>
</evidence>
<evidence type="ECO:0000256" key="9">
    <source>
        <dbReference type="ARBA" id="ARBA00022989"/>
    </source>
</evidence>
<evidence type="ECO:0000256" key="11">
    <source>
        <dbReference type="ARBA" id="ARBA00049360"/>
    </source>
</evidence>
<dbReference type="GO" id="GO:0031902">
    <property type="term" value="C:late endosome membrane"/>
    <property type="evidence" value="ECO:0000318"/>
    <property type="project" value="GO_Central"/>
</dbReference>
<keyword evidence="18" id="KW-1185">Reference proteome</keyword>
<dbReference type="GO" id="GO:0019829">
    <property type="term" value="F:ATPase-coupled monoatomic cation transmembrane transporter activity"/>
    <property type="evidence" value="ECO:0000318"/>
    <property type="project" value="GO_Central"/>
</dbReference>
<evidence type="ECO:0000256" key="8">
    <source>
        <dbReference type="ARBA" id="ARBA00022967"/>
    </source>
</evidence>
<dbReference type="Gene3D" id="1.20.1110.10">
    <property type="entry name" value="Calcium-transporting ATPase, transmembrane domain"/>
    <property type="match status" value="1"/>
</dbReference>
<feature type="transmembrane region" description="Helical" evidence="12">
    <location>
        <begin position="398"/>
        <end position="420"/>
    </location>
</feature>
<evidence type="ECO:0000259" key="16">
    <source>
        <dbReference type="Pfam" id="PF12409"/>
    </source>
</evidence>
<keyword evidence="4 12" id="KW-0479">Metal-binding</keyword>
<name>H9GB69_ANOCA</name>
<evidence type="ECO:0000256" key="12">
    <source>
        <dbReference type="RuleBase" id="RU362082"/>
    </source>
</evidence>
<dbReference type="STRING" id="28377.ENSACAP00000006151"/>
<feature type="transmembrane region" description="Helical" evidence="12">
    <location>
        <begin position="967"/>
        <end position="989"/>
    </location>
</feature>
<dbReference type="Ensembl" id="ENSACAT00000006288.3">
    <property type="protein sequence ID" value="ENSACAP00000006151.3"/>
    <property type="gene ID" value="ENSACAG00000006153.3"/>
</dbReference>
<keyword evidence="9 12" id="KW-1133">Transmembrane helix</keyword>
<organism evidence="17 18">
    <name type="scientific">Anolis carolinensis</name>
    <name type="common">Green anole</name>
    <name type="synonym">American chameleon</name>
    <dbReference type="NCBI Taxonomy" id="28377"/>
    <lineage>
        <taxon>Eukaryota</taxon>
        <taxon>Metazoa</taxon>
        <taxon>Chordata</taxon>
        <taxon>Craniata</taxon>
        <taxon>Vertebrata</taxon>
        <taxon>Euteleostomi</taxon>
        <taxon>Lepidosauria</taxon>
        <taxon>Squamata</taxon>
        <taxon>Bifurcata</taxon>
        <taxon>Unidentata</taxon>
        <taxon>Episquamata</taxon>
        <taxon>Toxicofera</taxon>
        <taxon>Iguania</taxon>
        <taxon>Dactyloidae</taxon>
        <taxon>Anolis</taxon>
    </lineage>
</organism>
<dbReference type="FunFam" id="3.40.1110.10:FF:000113">
    <property type="entry name" value="Cation-transporting ATPase"/>
    <property type="match status" value="1"/>
</dbReference>
<feature type="transmembrane region" description="Helical" evidence="12">
    <location>
        <begin position="31"/>
        <end position="54"/>
    </location>
</feature>
<dbReference type="InterPro" id="IPR023299">
    <property type="entry name" value="ATPase_P-typ_cyto_dom_N"/>
</dbReference>
<feature type="domain" description="P-type ATPase A" evidence="14">
    <location>
        <begin position="273"/>
        <end position="384"/>
    </location>
</feature>
<dbReference type="SFLD" id="SFLDG00002">
    <property type="entry name" value="C1.7:_P-type_atpase_like"/>
    <property type="match status" value="1"/>
</dbReference>
<keyword evidence="7 12" id="KW-0460">Magnesium</keyword>
<dbReference type="GO" id="GO:0015203">
    <property type="term" value="F:polyamine transmembrane transporter activity"/>
    <property type="evidence" value="ECO:0000318"/>
    <property type="project" value="GO_Central"/>
</dbReference>
<dbReference type="GO" id="GO:0016887">
    <property type="term" value="F:ATP hydrolysis activity"/>
    <property type="evidence" value="ECO:0007669"/>
    <property type="project" value="InterPro"/>
</dbReference>
<dbReference type="PANTHER" id="PTHR45630:SF4">
    <property type="entry name" value="CATION-TRANSPORTING ATPASE 13A5-RELATED"/>
    <property type="match status" value="1"/>
</dbReference>
<keyword evidence="8 12" id="KW-1278">Translocase</keyword>
<feature type="transmembrane region" description="Helical" evidence="12">
    <location>
        <begin position="432"/>
        <end position="457"/>
    </location>
</feature>
<evidence type="ECO:0000313" key="18">
    <source>
        <dbReference type="Proteomes" id="UP000001646"/>
    </source>
</evidence>
<dbReference type="Gene3D" id="3.40.1110.10">
    <property type="entry name" value="Calcium-transporting ATPase, cytoplasmic domain N"/>
    <property type="match status" value="1"/>
</dbReference>
<dbReference type="InterPro" id="IPR036412">
    <property type="entry name" value="HAD-like_sf"/>
</dbReference>
<evidence type="ECO:0000259" key="14">
    <source>
        <dbReference type="Pfam" id="PF00122"/>
    </source>
</evidence>
<dbReference type="SUPFAM" id="SSF81653">
    <property type="entry name" value="Calcium ATPase, transduction domain A"/>
    <property type="match status" value="1"/>
</dbReference>
<evidence type="ECO:0000256" key="4">
    <source>
        <dbReference type="ARBA" id="ARBA00022723"/>
    </source>
</evidence>
<dbReference type="PANTHER" id="PTHR45630">
    <property type="entry name" value="CATION-TRANSPORTING ATPASE-RELATED"/>
    <property type="match status" value="1"/>
</dbReference>
<evidence type="ECO:0000256" key="7">
    <source>
        <dbReference type="ARBA" id="ARBA00022842"/>
    </source>
</evidence>
<comment type="catalytic activity">
    <reaction evidence="11 12">
        <text>ATP + H2O = ADP + phosphate + H(+)</text>
        <dbReference type="Rhea" id="RHEA:13065"/>
        <dbReference type="ChEBI" id="CHEBI:15377"/>
        <dbReference type="ChEBI" id="CHEBI:15378"/>
        <dbReference type="ChEBI" id="CHEBI:30616"/>
        <dbReference type="ChEBI" id="CHEBI:43474"/>
        <dbReference type="ChEBI" id="CHEBI:456216"/>
    </reaction>
</comment>
<dbReference type="InterPro" id="IPR047819">
    <property type="entry name" value="P5A-ATPase_N"/>
</dbReference>
<dbReference type="InterPro" id="IPR059000">
    <property type="entry name" value="ATPase_P-type_domA"/>
</dbReference>
<dbReference type="InterPro" id="IPR023298">
    <property type="entry name" value="ATPase_P-typ_TM_dom_sf"/>
</dbReference>
<dbReference type="NCBIfam" id="TIGR01657">
    <property type="entry name" value="P-ATPase-V"/>
    <property type="match status" value="1"/>
</dbReference>
<dbReference type="SFLD" id="SFLDS00003">
    <property type="entry name" value="Haloacid_Dehalogenase"/>
    <property type="match status" value="1"/>
</dbReference>
<dbReference type="InterPro" id="IPR001757">
    <property type="entry name" value="P_typ_ATPase"/>
</dbReference>
<dbReference type="GeneTree" id="ENSGT00940000160327"/>
<evidence type="ECO:0000256" key="5">
    <source>
        <dbReference type="ARBA" id="ARBA00022741"/>
    </source>
</evidence>
<dbReference type="Gene3D" id="2.70.150.10">
    <property type="entry name" value="Calcium-transporting ATPase, cytoplasmic transduction domain A"/>
    <property type="match status" value="1"/>
</dbReference>
<comment type="subcellular location">
    <subcellularLocation>
        <location evidence="1 12">Membrane</location>
        <topology evidence="1 12">Multi-pass membrane protein</topology>
    </subcellularLocation>
</comment>
<evidence type="ECO:0000256" key="3">
    <source>
        <dbReference type="ARBA" id="ARBA00022692"/>
    </source>
</evidence>
<dbReference type="SUPFAM" id="SSF56784">
    <property type="entry name" value="HAD-like"/>
    <property type="match status" value="1"/>
</dbReference>
<dbReference type="Bgee" id="ENSACAG00000006153">
    <property type="expression patterns" value="Expressed in ovary"/>
</dbReference>
<accession>H9GB69</accession>
<dbReference type="AlphaFoldDB" id="H9GB69"/>
<dbReference type="Pfam" id="PF13246">
    <property type="entry name" value="Cation_ATPase"/>
    <property type="match status" value="1"/>
</dbReference>
<dbReference type="Proteomes" id="UP000001646">
    <property type="component" value="Unplaced"/>
</dbReference>
<dbReference type="FunFam" id="1.20.1110.10:FF:000023">
    <property type="entry name" value="Cation-transporting ATPase"/>
    <property type="match status" value="1"/>
</dbReference>
<feature type="region of interest" description="Disordered" evidence="13">
    <location>
        <begin position="1156"/>
        <end position="1193"/>
    </location>
</feature>
<dbReference type="PRINTS" id="PR00119">
    <property type="entry name" value="CATATPASE"/>
</dbReference>
<dbReference type="CDD" id="cd07542">
    <property type="entry name" value="P-type_ATPase_cation"/>
    <property type="match status" value="1"/>
</dbReference>
<dbReference type="FunFam" id="2.70.150.10:FF:000035">
    <property type="entry name" value="Cation-transporting ATPase"/>
    <property type="match status" value="1"/>
</dbReference>
<evidence type="ECO:0000259" key="15">
    <source>
        <dbReference type="Pfam" id="PF00690"/>
    </source>
</evidence>
<dbReference type="InterPro" id="IPR023214">
    <property type="entry name" value="HAD_sf"/>
</dbReference>
<reference evidence="17" key="2">
    <citation type="submission" date="2025-08" db="UniProtKB">
        <authorList>
            <consortium name="Ensembl"/>
        </authorList>
    </citation>
    <scope>IDENTIFICATION</scope>
</reference>
<dbReference type="InterPro" id="IPR018303">
    <property type="entry name" value="ATPase_P-typ_P_site"/>
</dbReference>
<dbReference type="Gene3D" id="3.40.50.1000">
    <property type="entry name" value="HAD superfamily/HAD-like"/>
    <property type="match status" value="1"/>
</dbReference>
<feature type="transmembrane region" description="Helical" evidence="12">
    <location>
        <begin position="225"/>
        <end position="244"/>
    </location>
</feature>
<sequence>MGGKLSLDGHHALLGKGTEDEMEIFGYRTQFFRKALCIAGYLFSCGALLLVFYWKPEWDVWANCVPCNLEEADTVLLRATDEFQRYKRKKVISLSLQHLLDSEKPDLLFSEDRDSVIYRAITRPGLKVRFIQVQKIRYAWDVPGKAFVRVGSLEDSNTCYEIHRKFGDGLTKRQRDLRKLVCGPNAIEIEIRPIWKLLFKEILNPFYVFQAFTLTLWLSQGYYEFATALIILSIISIGLTVYDLRQQSVKLHNLVEEHNKVRVTAWTKHEGGHQSESCHLVPGDVLLLEGQKLSLPCDAILLDGSCVVNEGMLTGESVPVTKTPLPQADNVQPWKKHSLEDHRRHVLFCGTEVIQTRPSGKGPARAVVLQTGFNTAKGDLVRSILYPKPLNFRIYKEAFLFIVGLIFVAIVGLIYGACVYAENKRPVRETAVMALLLLSAVVTPALPAALTTGIVYAQKRLKKRKIFCISPQRINICGQINLVCFDKTGTLTEDGLNLFGVVPCQDASFLPLHSFSSGPLPWGPLCQAMATCHSLLFLEGRIQGDPMDLKMFEGTGWEMEESGSGDPESGVPKTCSVVKPGPKASKAPSEGMSILHQFPFSSSLLRMSVVTKELGKDNHGLYMKGAPETVASFCLPKTVPPSFQAELKSFTAQGFRVIALAHKELSLDAGHSLRDLDRDEVESGLTFLGLLVMENRLKGETRPVLEELREARIRTVMVTGDNLETAITVGRNSGMIPSGDRVILVEASDPEDPHPASVTWQTVEDTQPCKEKNQDPCITIYDKSSSSFHFAMNGKTFQALQKSFSSLLPKILVNGTVFARMSPGQKSSLVEEFQKLDYYVGMCGDGANDCGALKMAHAGISLSEQEASVASPFTSQTPNIQCVPELIREGRAALISSFAVFKYLVLYGMVLFIGCALLYWQMQIFGNYQFLLQDGVAMVACLTMSLTHAHPRLAPFRPSGRLISPPLLLSVVFSILSNLAIQTCGFVFVRRQAWYAQVRSYSPCSPGNQSSFPFGVNGDPNGTSAIRNMVVSYENTTLYHLATLDCCVLAFVFCKGRPFRKPIYSNYIFTCLMSIWLGLCVFILFADIEVIYKGLQLLCTPNLWRGYILIMIVVRFAVSVFVEDALLENRRLWLWIKALLGIRSSSKYRKLQRQVEGEASWPPTNHRDFAEDAKRNRKSKTYVNPAYENSKDV</sequence>
<feature type="transmembrane region" description="Helical" evidence="12">
    <location>
        <begin position="1066"/>
        <end position="1086"/>
    </location>
</feature>
<feature type="transmembrane region" description="Helical" evidence="12">
    <location>
        <begin position="1106"/>
        <end position="1127"/>
    </location>
</feature>
<evidence type="ECO:0000313" key="17">
    <source>
        <dbReference type="Ensembl" id="ENSACAP00000006151.3"/>
    </source>
</evidence>
<reference evidence="17" key="1">
    <citation type="submission" date="2009-12" db="EMBL/GenBank/DDBJ databases">
        <title>The Genome Sequence of Anolis carolinensis (Green Anole Lizard).</title>
        <authorList>
            <consortium name="The Genome Sequencing Platform"/>
            <person name="Di Palma F."/>
            <person name="Alfoldi J."/>
            <person name="Heiman D."/>
            <person name="Young S."/>
            <person name="Grabherr M."/>
            <person name="Johnson J."/>
            <person name="Lander E.S."/>
            <person name="Lindblad-Toh K."/>
        </authorList>
    </citation>
    <scope>NUCLEOTIDE SEQUENCE [LARGE SCALE GENOMIC DNA]</scope>
    <source>
        <strain evidence="17">JBL SC #1</strain>
    </source>
</reference>
<feature type="domain" description="Cation-transporting P-type ATPase N-terminal" evidence="15">
    <location>
        <begin position="160"/>
        <end position="212"/>
    </location>
</feature>
<dbReference type="SUPFAM" id="SSF81660">
    <property type="entry name" value="Metal cation-transporting ATPase, ATP-binding domain N"/>
    <property type="match status" value="1"/>
</dbReference>
<protein>
    <recommendedName>
        <fullName evidence="12">Cation-transporting ATPase</fullName>
        <ecNumber evidence="12">7.2.2.-</ecNumber>
    </recommendedName>
</protein>
<dbReference type="NCBIfam" id="TIGR01494">
    <property type="entry name" value="ATPase_P-type"/>
    <property type="match status" value="1"/>
</dbReference>
<evidence type="ECO:0000256" key="2">
    <source>
        <dbReference type="ARBA" id="ARBA00006000"/>
    </source>
</evidence>
<dbReference type="InterPro" id="IPR004014">
    <property type="entry name" value="ATPase_P-typ_cation-transptr_N"/>
</dbReference>
<dbReference type="InterPro" id="IPR008250">
    <property type="entry name" value="ATPase_P-typ_transduc_dom_A_sf"/>
</dbReference>
<feature type="transmembrane region" description="Helical" evidence="12">
    <location>
        <begin position="900"/>
        <end position="922"/>
    </location>
</feature>
<dbReference type="GO" id="GO:1902047">
    <property type="term" value="P:polyamine transmembrane transport"/>
    <property type="evidence" value="ECO:0000318"/>
    <property type="project" value="GO_Central"/>
</dbReference>
<keyword evidence="10 12" id="KW-0472">Membrane</keyword>
<dbReference type="PRINTS" id="PR00121">
    <property type="entry name" value="NAKATPASE"/>
</dbReference>
<dbReference type="eggNOG" id="KOG0208">
    <property type="taxonomic scope" value="Eukaryota"/>
</dbReference>
<dbReference type="Pfam" id="PF12409">
    <property type="entry name" value="P5-ATPase"/>
    <property type="match status" value="1"/>
</dbReference>
<keyword evidence="6 12" id="KW-0067">ATP-binding</keyword>
<dbReference type="GO" id="GO:0005524">
    <property type="term" value="F:ATP binding"/>
    <property type="evidence" value="ECO:0007669"/>
    <property type="project" value="UniProtKB-UniRule"/>
</dbReference>
<keyword evidence="5 12" id="KW-0547">Nucleotide-binding</keyword>
<dbReference type="InParanoid" id="H9GB69"/>